<evidence type="ECO:0000313" key="7">
    <source>
        <dbReference type="Proteomes" id="UP000800094"/>
    </source>
</evidence>
<dbReference type="OrthoDB" id="5139341at2759"/>
<evidence type="ECO:0000256" key="3">
    <source>
        <dbReference type="ARBA" id="ARBA00022989"/>
    </source>
</evidence>
<proteinExistence type="predicted"/>
<feature type="transmembrane region" description="Helical" evidence="5">
    <location>
        <begin position="81"/>
        <end position="103"/>
    </location>
</feature>
<feature type="transmembrane region" description="Helical" evidence="5">
    <location>
        <begin position="6"/>
        <end position="27"/>
    </location>
</feature>
<keyword evidence="3 5" id="KW-1133">Transmembrane helix</keyword>
<feature type="transmembrane region" description="Helical" evidence="5">
    <location>
        <begin position="235"/>
        <end position="257"/>
    </location>
</feature>
<evidence type="ECO:0000256" key="5">
    <source>
        <dbReference type="SAM" id="Phobius"/>
    </source>
</evidence>
<dbReference type="Proteomes" id="UP000800094">
    <property type="component" value="Unassembled WGS sequence"/>
</dbReference>
<keyword evidence="4 5" id="KW-0472">Membrane</keyword>
<dbReference type="InterPro" id="IPR006603">
    <property type="entry name" value="PQ-loop_rpt"/>
</dbReference>
<feature type="transmembrane region" description="Helical" evidence="5">
    <location>
        <begin position="115"/>
        <end position="133"/>
    </location>
</feature>
<dbReference type="RefSeq" id="XP_033684075.1">
    <property type="nucleotide sequence ID" value="XM_033835559.1"/>
</dbReference>
<organism evidence="6 7">
    <name type="scientific">Trematosphaeria pertusa</name>
    <dbReference type="NCBI Taxonomy" id="390896"/>
    <lineage>
        <taxon>Eukaryota</taxon>
        <taxon>Fungi</taxon>
        <taxon>Dikarya</taxon>
        <taxon>Ascomycota</taxon>
        <taxon>Pezizomycotina</taxon>
        <taxon>Dothideomycetes</taxon>
        <taxon>Pleosporomycetidae</taxon>
        <taxon>Pleosporales</taxon>
        <taxon>Massarineae</taxon>
        <taxon>Trematosphaeriaceae</taxon>
        <taxon>Trematosphaeria</taxon>
    </lineage>
</organism>
<evidence type="ECO:0000256" key="2">
    <source>
        <dbReference type="ARBA" id="ARBA00022692"/>
    </source>
</evidence>
<gene>
    <name evidence="6" type="ORF">BU26DRAFT_604989</name>
</gene>
<dbReference type="GO" id="GO:0016020">
    <property type="term" value="C:membrane"/>
    <property type="evidence" value="ECO:0007669"/>
    <property type="project" value="UniProtKB-SubCell"/>
</dbReference>
<feature type="transmembrane region" description="Helical" evidence="5">
    <location>
        <begin position="39"/>
        <end position="61"/>
    </location>
</feature>
<feature type="transmembrane region" description="Helical" evidence="5">
    <location>
        <begin position="159"/>
        <end position="183"/>
    </location>
</feature>
<comment type="subcellular location">
    <subcellularLocation>
        <location evidence="1">Membrane</location>
        <topology evidence="1">Multi-pass membrane protein</topology>
    </subcellularLocation>
</comment>
<dbReference type="EMBL" id="ML987195">
    <property type="protein sequence ID" value="KAF2249071.1"/>
    <property type="molecule type" value="Genomic_DNA"/>
</dbReference>
<evidence type="ECO:0000256" key="1">
    <source>
        <dbReference type="ARBA" id="ARBA00004141"/>
    </source>
</evidence>
<dbReference type="AlphaFoldDB" id="A0A6A6IF62"/>
<name>A0A6A6IF62_9PLEO</name>
<reference evidence="6" key="1">
    <citation type="journal article" date="2020" name="Stud. Mycol.">
        <title>101 Dothideomycetes genomes: a test case for predicting lifestyles and emergence of pathogens.</title>
        <authorList>
            <person name="Haridas S."/>
            <person name="Albert R."/>
            <person name="Binder M."/>
            <person name="Bloem J."/>
            <person name="Labutti K."/>
            <person name="Salamov A."/>
            <person name="Andreopoulos B."/>
            <person name="Baker S."/>
            <person name="Barry K."/>
            <person name="Bills G."/>
            <person name="Bluhm B."/>
            <person name="Cannon C."/>
            <person name="Castanera R."/>
            <person name="Culley D."/>
            <person name="Daum C."/>
            <person name="Ezra D."/>
            <person name="Gonzalez J."/>
            <person name="Henrissat B."/>
            <person name="Kuo A."/>
            <person name="Liang C."/>
            <person name="Lipzen A."/>
            <person name="Lutzoni F."/>
            <person name="Magnuson J."/>
            <person name="Mondo S."/>
            <person name="Nolan M."/>
            <person name="Ohm R."/>
            <person name="Pangilinan J."/>
            <person name="Park H.-J."/>
            <person name="Ramirez L."/>
            <person name="Alfaro M."/>
            <person name="Sun H."/>
            <person name="Tritt A."/>
            <person name="Yoshinaga Y."/>
            <person name="Zwiers L.-H."/>
            <person name="Turgeon B."/>
            <person name="Goodwin S."/>
            <person name="Spatafora J."/>
            <person name="Crous P."/>
            <person name="Grigoriev I."/>
        </authorList>
    </citation>
    <scope>NUCLEOTIDE SEQUENCE</scope>
    <source>
        <strain evidence="6">CBS 122368</strain>
    </source>
</reference>
<sequence>MALPEVPNWLLVVLLILTLFPFLPQLYRIFSRKDSSGISAYYVFFNLISATEQFTIAFFLNMNTHKRCDFFVHDPATAGDWINLAQLGLVWILWLMLFIVYLYFPSDCRSGSKPFIVVAYAVFSLVSIVPIFYDYLAPPTDDSCGDWGPEFCRNMIEGMFYYLHLVIINKGIPVLLIVALFLQARQMLLRPEARALSRIGLAAQAVVFAIVAVSWTMRVKVPNDSTGKRSWYDEIGWVVVDNVIFAVAQGLLLCISWRRTATRISKVEEGEREPLVRG</sequence>
<evidence type="ECO:0000256" key="4">
    <source>
        <dbReference type="ARBA" id="ARBA00023136"/>
    </source>
</evidence>
<feature type="transmembrane region" description="Helical" evidence="5">
    <location>
        <begin position="195"/>
        <end position="215"/>
    </location>
</feature>
<evidence type="ECO:0000313" key="6">
    <source>
        <dbReference type="EMBL" id="KAF2249071.1"/>
    </source>
</evidence>
<keyword evidence="7" id="KW-1185">Reference proteome</keyword>
<dbReference type="GeneID" id="54588889"/>
<protein>
    <submittedName>
        <fullName evidence="6">Uncharacterized protein</fullName>
    </submittedName>
</protein>
<dbReference type="Pfam" id="PF04193">
    <property type="entry name" value="PQ-loop"/>
    <property type="match status" value="1"/>
</dbReference>
<accession>A0A6A6IF62</accession>
<keyword evidence="2 5" id="KW-0812">Transmembrane</keyword>